<feature type="transmembrane region" description="Helical" evidence="2">
    <location>
        <begin position="696"/>
        <end position="716"/>
    </location>
</feature>
<reference evidence="3" key="1">
    <citation type="submission" date="2021-01" db="EMBL/GenBank/DDBJ databases">
        <authorList>
            <person name="Corre E."/>
            <person name="Pelletier E."/>
            <person name="Niang G."/>
            <person name="Scheremetjew M."/>
            <person name="Finn R."/>
            <person name="Kale V."/>
            <person name="Holt S."/>
            <person name="Cochrane G."/>
            <person name="Meng A."/>
            <person name="Brown T."/>
            <person name="Cohen L."/>
        </authorList>
    </citation>
    <scope>NUCLEOTIDE SEQUENCE</scope>
    <source>
        <strain evidence="3">GSO104</strain>
    </source>
</reference>
<proteinExistence type="predicted"/>
<keyword evidence="2" id="KW-1133">Transmembrane helix</keyword>
<sequence>MHCTSQDTIQRALKTQEQRITDTLSLPPPSPNLLTLVVQLQLKKEAFCQNQIMMMGSKVNEESIHGDGQSDASTSVLTENVFESDIDAMRHHFFSNKLASSPSPALRRALQQPEQYKNSIKRTEKDDAEEKANITETKGTVVGIDSNLQYDDVTGGDGEGGDSSPLLSPSSSNGKENQSGKHCNDAKGTSKCDHHVVEGIDVFKNKPGYDERSQNKNGFSGRLVSWLSSFFRVIFLDLPVAIIFSLFVCTLIFRYINETYLDKLLPSLQWTESRRVNEYTYYDRFCSAGDISTNNPNDLVVHAKWTTDRIIDNVMMHGASLFEDLLEPETATTLRDFSLKKNAAKTDSVFVLANKNRWSFAFGGNDDPVVAKALKEITTNDRLTSVLEKMLGDDPAVVEMQTITASYGAEDQFWHSDLRSTASYLKFGQTFLPHLSVFIPLQDTTPSMGATAVCPGTHYCNDVADGICDDFGFQIYSNLNEQHQVWRAGHGLLLNQQMQHRGVAHSMQNGPQRAMLVLTFAPRPQIRSPLWMGDKVTSMILPFIYPETRMLSQGIPYSLRFDMYGHTLSDLSHTTKRMAFPLTWLRSLRIWKHRSAHWGWDYLTVLTWRVANESPGYHFVDLTNFLEGHWLIGKGNRIQNRKRDEPSPSLLQRLGLVDHLISDSPKIGQHGAYIGGGHSSWHVWALETIKKCQHCFGVMSSIFIASYLLGALLYTIAHKIWTGGAGTPFRSTLRRLCFILTLVLFFAGLIVYHIASSPWGQFIASSSYKARASLTPFSCCRVDKKPNGVVVKKSNPTTEPHWNDVLIGTRYDSSHLHMLNAFLDYHPGNVRWQKAISDYSAIHGSYFDYTGSKGLPQEFVENVVDSILSAGTKETTRFLSQNKTSGEWHILPIPDVQLFVFKTLRLQQSLVLKRLYNVLSLLMADNRNCRLGDCFAMSQLSIQRLRTLTELFDSMSGITNSYTTQPQSTTINPNEVSQIFSSIKKPSFVLKRTVLKTQHGPKRVRPIGRYPGGNYSWLPTEQFQSHDLSFFQKGDIVECKYKDVGKWFRATIVAVHTAQFGVKKGGSVRVRHMADKTRSAVTYDVEYFDGYVETYVESHLIQRYKPMKEGDKVYSSVNAKTSWQEAVIARVYVTGTFDVVYRESGEVVAGVQVKDLCRDST</sequence>
<feature type="compositionally biased region" description="Low complexity" evidence="1">
    <location>
        <begin position="162"/>
        <end position="174"/>
    </location>
</feature>
<evidence type="ECO:0000256" key="2">
    <source>
        <dbReference type="SAM" id="Phobius"/>
    </source>
</evidence>
<evidence type="ECO:0000256" key="1">
    <source>
        <dbReference type="SAM" id="MobiDB-lite"/>
    </source>
</evidence>
<accession>A0A7S4QW12</accession>
<dbReference type="EMBL" id="HBNS01010955">
    <property type="protein sequence ID" value="CAE4595688.1"/>
    <property type="molecule type" value="Transcribed_RNA"/>
</dbReference>
<dbReference type="Gene3D" id="2.60.120.620">
    <property type="entry name" value="q2cbj1_9rhob like domain"/>
    <property type="match status" value="1"/>
</dbReference>
<protein>
    <submittedName>
        <fullName evidence="3">Uncharacterized protein</fullName>
    </submittedName>
</protein>
<dbReference type="Gene3D" id="2.30.30.140">
    <property type="match status" value="1"/>
</dbReference>
<feature type="compositionally biased region" description="Basic and acidic residues" evidence="1">
    <location>
        <begin position="178"/>
        <end position="189"/>
    </location>
</feature>
<dbReference type="PANTHER" id="PTHR37563:SF2">
    <property type="entry name" value="PHYTANOYL-COA DIOXYGENASE FAMILY PROTEIN (AFU_ORTHOLOGUE AFUA_2G03330)"/>
    <property type="match status" value="1"/>
</dbReference>
<dbReference type="InterPro" id="IPR051961">
    <property type="entry name" value="Fungal_Metabolite_Diox"/>
</dbReference>
<feature type="region of interest" description="Disordered" evidence="1">
    <location>
        <begin position="99"/>
        <end position="189"/>
    </location>
</feature>
<keyword evidence="2" id="KW-0472">Membrane</keyword>
<gene>
    <name evidence="3" type="ORF">DBRI00130_LOCUS8853</name>
</gene>
<dbReference type="PANTHER" id="PTHR37563">
    <property type="entry name" value="PHYTANOYL-COA DIOXYGENASE FAMILY PROTEIN (AFU_ORTHOLOGUE AFUA_2G03330)"/>
    <property type="match status" value="1"/>
</dbReference>
<feature type="transmembrane region" description="Helical" evidence="2">
    <location>
        <begin position="736"/>
        <end position="755"/>
    </location>
</feature>
<dbReference type="CDD" id="cd04508">
    <property type="entry name" value="Tudor_SF"/>
    <property type="match status" value="1"/>
</dbReference>
<keyword evidence="2" id="KW-0812">Transmembrane</keyword>
<dbReference type="AlphaFoldDB" id="A0A7S4QW12"/>
<dbReference type="SUPFAM" id="SSF51197">
    <property type="entry name" value="Clavaminate synthase-like"/>
    <property type="match status" value="1"/>
</dbReference>
<evidence type="ECO:0000313" key="3">
    <source>
        <dbReference type="EMBL" id="CAE4595688.1"/>
    </source>
</evidence>
<feature type="transmembrane region" description="Helical" evidence="2">
    <location>
        <begin position="230"/>
        <end position="256"/>
    </location>
</feature>
<feature type="compositionally biased region" description="Basic and acidic residues" evidence="1">
    <location>
        <begin position="121"/>
        <end position="133"/>
    </location>
</feature>
<name>A0A7S4QW12_9STRA</name>
<organism evidence="3">
    <name type="scientific">Ditylum brightwellii</name>
    <dbReference type="NCBI Taxonomy" id="49249"/>
    <lineage>
        <taxon>Eukaryota</taxon>
        <taxon>Sar</taxon>
        <taxon>Stramenopiles</taxon>
        <taxon>Ochrophyta</taxon>
        <taxon>Bacillariophyta</taxon>
        <taxon>Mediophyceae</taxon>
        <taxon>Lithodesmiophycidae</taxon>
        <taxon>Lithodesmiales</taxon>
        <taxon>Lithodesmiaceae</taxon>
        <taxon>Ditylum</taxon>
    </lineage>
</organism>